<accession>A0A6V8LHX3</accession>
<feature type="region of interest" description="Disordered" evidence="1">
    <location>
        <begin position="1"/>
        <end position="38"/>
    </location>
</feature>
<protein>
    <submittedName>
        <fullName evidence="2">Uncharacterized protein</fullName>
    </submittedName>
</protein>
<organism evidence="2 3">
    <name type="scientific">Phytohabitans rumicis</name>
    <dbReference type="NCBI Taxonomy" id="1076125"/>
    <lineage>
        <taxon>Bacteria</taxon>
        <taxon>Bacillati</taxon>
        <taxon>Actinomycetota</taxon>
        <taxon>Actinomycetes</taxon>
        <taxon>Micromonosporales</taxon>
        <taxon>Micromonosporaceae</taxon>
    </lineage>
</organism>
<dbReference type="Proteomes" id="UP000482960">
    <property type="component" value="Unassembled WGS sequence"/>
</dbReference>
<keyword evidence="3" id="KW-1185">Reference proteome</keyword>
<evidence type="ECO:0000256" key="1">
    <source>
        <dbReference type="SAM" id="MobiDB-lite"/>
    </source>
</evidence>
<evidence type="ECO:0000313" key="2">
    <source>
        <dbReference type="EMBL" id="GFJ94468.1"/>
    </source>
</evidence>
<reference evidence="2 3" key="2">
    <citation type="submission" date="2020-03" db="EMBL/GenBank/DDBJ databases">
        <authorList>
            <person name="Ichikawa N."/>
            <person name="Kimura A."/>
            <person name="Kitahashi Y."/>
            <person name="Uohara A."/>
        </authorList>
    </citation>
    <scope>NUCLEOTIDE SEQUENCE [LARGE SCALE GENOMIC DNA]</scope>
    <source>
        <strain evidence="2 3">NBRC 108638</strain>
    </source>
</reference>
<reference evidence="2 3" key="1">
    <citation type="submission" date="2020-03" db="EMBL/GenBank/DDBJ databases">
        <title>Whole genome shotgun sequence of Phytohabitans rumicis NBRC 108638.</title>
        <authorList>
            <person name="Komaki H."/>
            <person name="Tamura T."/>
        </authorList>
    </citation>
    <scope>NUCLEOTIDE SEQUENCE [LARGE SCALE GENOMIC DNA]</scope>
    <source>
        <strain evidence="2 3">NBRC 108638</strain>
    </source>
</reference>
<name>A0A6V8LHX3_9ACTN</name>
<feature type="region of interest" description="Disordered" evidence="1">
    <location>
        <begin position="82"/>
        <end position="101"/>
    </location>
</feature>
<dbReference type="EMBL" id="BLPG01000001">
    <property type="protein sequence ID" value="GFJ94468.1"/>
    <property type="molecule type" value="Genomic_DNA"/>
</dbReference>
<proteinExistence type="predicted"/>
<evidence type="ECO:0000313" key="3">
    <source>
        <dbReference type="Proteomes" id="UP000482960"/>
    </source>
</evidence>
<sequence length="101" mass="11195">MPPTVATGPERSLKETYEPTGPQALHNEHMPGPDGFDHATRADGSVVITHHGRAATTLRGGRAAQFLAEVEDDDPQEVMARWTGNYRRGNERTARNHPRNR</sequence>
<feature type="compositionally biased region" description="Basic and acidic residues" evidence="1">
    <location>
        <begin position="26"/>
        <end position="38"/>
    </location>
</feature>
<comment type="caution">
    <text evidence="2">The sequence shown here is derived from an EMBL/GenBank/DDBJ whole genome shotgun (WGS) entry which is preliminary data.</text>
</comment>
<gene>
    <name evidence="2" type="ORF">Prum_081100</name>
</gene>
<dbReference type="AlphaFoldDB" id="A0A6V8LHX3"/>